<feature type="domain" description="Putative auto-transporter adhesin head GIN" evidence="1">
    <location>
        <begin position="159"/>
        <end position="257"/>
    </location>
</feature>
<evidence type="ECO:0000313" key="3">
    <source>
        <dbReference type="Proteomes" id="UP000092164"/>
    </source>
</evidence>
<dbReference type="KEGG" id="mart:BTR34_11070"/>
<name>A0A1B7ZFG5_9FLAO</name>
<dbReference type="STRING" id="1836467.BTR34_11070"/>
<comment type="caution">
    <text evidence="2">The sequence shown here is derived from an EMBL/GenBank/DDBJ whole genome shotgun (WGS) entry which is preliminary data.</text>
</comment>
<dbReference type="Gene3D" id="2.160.20.120">
    <property type="match status" value="1"/>
</dbReference>
<sequence length="275" mass="30565">MKNIVLILFVSFISFQAYSQRKPKIKGNKNVIEVREDLESFSAIELSDDLDIVLQKSSQEGYALELDDNLIDVLKFNVDGGILKISSFYNITSKKKLNITIFFQELNSVKMLNGKISMKDVISTDRLQVYTSGTSRLELNATADIIDITMEEISSGDFNLASDSLNITLKDRIDVKLYSTGANNSIYMYKNATAKMEGTTDILMAKLYGSSSLKASDLQSTDVLLISEDSSDAEIRALSSFQLSSKGASKTKLYGDAKITILDFLDTSRLDKEKN</sequence>
<protein>
    <recommendedName>
        <fullName evidence="1">Putative auto-transporter adhesin head GIN domain-containing protein</fullName>
    </recommendedName>
</protein>
<dbReference type="OrthoDB" id="1419485at2"/>
<accession>A0A1B7ZFG5</accession>
<feature type="domain" description="Putative auto-transporter adhesin head GIN" evidence="1">
    <location>
        <begin position="41"/>
        <end position="154"/>
    </location>
</feature>
<evidence type="ECO:0000259" key="1">
    <source>
        <dbReference type="Pfam" id="PF10988"/>
    </source>
</evidence>
<gene>
    <name evidence="2" type="ORF">A9200_02685</name>
</gene>
<keyword evidence="3" id="KW-1185">Reference proteome</keyword>
<dbReference type="RefSeq" id="WP_068481526.1">
    <property type="nucleotide sequence ID" value="NZ_CP018760.1"/>
</dbReference>
<reference evidence="3" key="1">
    <citation type="submission" date="2016-06" db="EMBL/GenBank/DDBJ databases">
        <authorList>
            <person name="Zhan P."/>
        </authorList>
    </citation>
    <scope>NUCLEOTIDE SEQUENCE [LARGE SCALE GENOMIC DNA]</scope>
    <source>
        <strain evidence="3">T28</strain>
    </source>
</reference>
<dbReference type="EMBL" id="LZFP01000001">
    <property type="protein sequence ID" value="OBR42307.1"/>
    <property type="molecule type" value="Genomic_DNA"/>
</dbReference>
<proteinExistence type="predicted"/>
<evidence type="ECO:0000313" key="2">
    <source>
        <dbReference type="EMBL" id="OBR42307.1"/>
    </source>
</evidence>
<dbReference type="Pfam" id="PF10988">
    <property type="entry name" value="DUF2807"/>
    <property type="match status" value="2"/>
</dbReference>
<organism evidence="2 3">
    <name type="scientific">Maribacter hydrothermalis</name>
    <dbReference type="NCBI Taxonomy" id="1836467"/>
    <lineage>
        <taxon>Bacteria</taxon>
        <taxon>Pseudomonadati</taxon>
        <taxon>Bacteroidota</taxon>
        <taxon>Flavobacteriia</taxon>
        <taxon>Flavobacteriales</taxon>
        <taxon>Flavobacteriaceae</taxon>
        <taxon>Maribacter</taxon>
    </lineage>
</organism>
<dbReference type="Proteomes" id="UP000092164">
    <property type="component" value="Unassembled WGS sequence"/>
</dbReference>
<dbReference type="InterPro" id="IPR021255">
    <property type="entry name" value="DUF2807"/>
</dbReference>
<dbReference type="AlphaFoldDB" id="A0A1B7ZFG5"/>